<reference evidence="2 3" key="1">
    <citation type="journal article" date="2019" name="Genome Biol. Evol.">
        <title>Insights into the evolution of the New World diploid cottons (Gossypium, subgenus Houzingenia) based on genome sequencing.</title>
        <authorList>
            <person name="Grover C.E."/>
            <person name="Arick M.A. 2nd"/>
            <person name="Thrash A."/>
            <person name="Conover J.L."/>
            <person name="Sanders W.S."/>
            <person name="Peterson D.G."/>
            <person name="Frelichowski J.E."/>
            <person name="Scheffler J.A."/>
            <person name="Scheffler B.E."/>
            <person name="Wendel J.F."/>
        </authorList>
    </citation>
    <scope>NUCLEOTIDE SEQUENCE [LARGE SCALE GENOMIC DNA]</scope>
    <source>
        <strain evidence="2">157</strain>
        <tissue evidence="2">Leaf</tissue>
    </source>
</reference>
<dbReference type="EMBL" id="JABEZX010350427">
    <property type="protein sequence ID" value="MBA0576605.1"/>
    <property type="molecule type" value="Genomic_DNA"/>
</dbReference>
<gene>
    <name evidence="2" type="ORF">Golob_023965</name>
</gene>
<name>A0A7J8NI12_9ROSI</name>
<evidence type="ECO:0000313" key="2">
    <source>
        <dbReference type="EMBL" id="MBA0576605.1"/>
    </source>
</evidence>
<dbReference type="InterPro" id="IPR025558">
    <property type="entry name" value="DUF4283"/>
</dbReference>
<keyword evidence="3" id="KW-1185">Reference proteome</keyword>
<dbReference type="AlphaFoldDB" id="A0A7J8NI12"/>
<accession>A0A7J8NI12</accession>
<evidence type="ECO:0000313" key="3">
    <source>
        <dbReference type="Proteomes" id="UP000593572"/>
    </source>
</evidence>
<proteinExistence type="predicted"/>
<evidence type="ECO:0000259" key="1">
    <source>
        <dbReference type="Pfam" id="PF14111"/>
    </source>
</evidence>
<dbReference type="Pfam" id="PF14111">
    <property type="entry name" value="DUF4283"/>
    <property type="match status" value="1"/>
</dbReference>
<comment type="caution">
    <text evidence="2">The sequence shown here is derived from an EMBL/GenBank/DDBJ whole genome shotgun (WGS) entry which is preliminary data.</text>
</comment>
<feature type="domain" description="DUF4283" evidence="1">
    <location>
        <begin position="11"/>
        <end position="76"/>
    </location>
</feature>
<organism evidence="2 3">
    <name type="scientific">Gossypium lobatum</name>
    <dbReference type="NCBI Taxonomy" id="34289"/>
    <lineage>
        <taxon>Eukaryota</taxon>
        <taxon>Viridiplantae</taxon>
        <taxon>Streptophyta</taxon>
        <taxon>Embryophyta</taxon>
        <taxon>Tracheophyta</taxon>
        <taxon>Spermatophyta</taxon>
        <taxon>Magnoliopsida</taxon>
        <taxon>eudicotyledons</taxon>
        <taxon>Gunneridae</taxon>
        <taxon>Pentapetalae</taxon>
        <taxon>rosids</taxon>
        <taxon>malvids</taxon>
        <taxon>Malvales</taxon>
        <taxon>Malvaceae</taxon>
        <taxon>Malvoideae</taxon>
        <taxon>Gossypium</taxon>
    </lineage>
</organism>
<sequence length="78" mass="9165">MNLDYQEGTKLLSNFLGENKIGCNALWNKIMAIWKPIAQIKLVDLENEYYMIKFKAMEDYTKALSEGPWIMYGNYFTV</sequence>
<protein>
    <recommendedName>
        <fullName evidence="1">DUF4283 domain-containing protein</fullName>
    </recommendedName>
</protein>
<dbReference type="Proteomes" id="UP000593572">
    <property type="component" value="Unassembled WGS sequence"/>
</dbReference>